<dbReference type="OrthoDB" id="142078at2"/>
<dbReference type="EMBL" id="QZEZ01000005">
    <property type="protein sequence ID" value="RJK95432.1"/>
    <property type="molecule type" value="Genomic_DNA"/>
</dbReference>
<evidence type="ECO:0000256" key="2">
    <source>
        <dbReference type="ARBA" id="ARBA00005983"/>
    </source>
</evidence>
<dbReference type="SUPFAM" id="SSF111331">
    <property type="entry name" value="NAD kinase/diacylglycerol kinase-like"/>
    <property type="match status" value="1"/>
</dbReference>
<dbReference type="GO" id="GO:0005886">
    <property type="term" value="C:plasma membrane"/>
    <property type="evidence" value="ECO:0007669"/>
    <property type="project" value="TreeGrafter"/>
</dbReference>
<evidence type="ECO:0000313" key="5">
    <source>
        <dbReference type="Proteomes" id="UP000265614"/>
    </source>
</evidence>
<dbReference type="Pfam" id="PF00781">
    <property type="entry name" value="DAGK_cat"/>
    <property type="match status" value="1"/>
</dbReference>
<gene>
    <name evidence="4" type="ORF">D5H78_12320</name>
</gene>
<sequence>MRALLVANPTATTTTTRTRDVIARALSSTYDLDVVLTEHRGHARDLARRARAEGLDLVVALGGDGTVNEVVNGLLGAAPAPGAPALGVVPGGSTNVFARALGVAQDPVEATGQLLDAVAAGRLRRVGLARAGERWFTFSAGLGLDAEVVGAVDRRRGAGARSTPGLFLRTAVRQFYLGTERRHGPLTLVRPGQPDVEGLFLAVVQNTAPWTYLGTRRIDPSPRASFDTGLDLYALRSLRSATVLREAAALLRGTGRTGASVLQLHDEPELVLRSQVPVALQIDGEHLGTRTSLTFTAVPGALAVRV</sequence>
<organism evidence="4 5">
    <name type="scientific">Vallicoccus soli</name>
    <dbReference type="NCBI Taxonomy" id="2339232"/>
    <lineage>
        <taxon>Bacteria</taxon>
        <taxon>Bacillati</taxon>
        <taxon>Actinomycetota</taxon>
        <taxon>Actinomycetes</taxon>
        <taxon>Motilibacterales</taxon>
        <taxon>Vallicoccaceae</taxon>
        <taxon>Vallicoccus</taxon>
    </lineage>
</organism>
<dbReference type="GO" id="GO:0004143">
    <property type="term" value="F:ATP-dependent diacylglycerol kinase activity"/>
    <property type="evidence" value="ECO:0007669"/>
    <property type="project" value="TreeGrafter"/>
</dbReference>
<dbReference type="AlphaFoldDB" id="A0A3A3ZIX7"/>
<comment type="caution">
    <text evidence="4">The sequence shown here is derived from an EMBL/GenBank/DDBJ whole genome shotgun (WGS) entry which is preliminary data.</text>
</comment>
<name>A0A3A3ZIX7_9ACTN</name>
<evidence type="ECO:0000259" key="3">
    <source>
        <dbReference type="PROSITE" id="PS50146"/>
    </source>
</evidence>
<comment type="similarity">
    <text evidence="2">Belongs to the diacylglycerol/lipid kinase family.</text>
</comment>
<protein>
    <submittedName>
        <fullName evidence="4">Diacylglycerol kinase family lipid kinase</fullName>
    </submittedName>
</protein>
<dbReference type="InterPro" id="IPR050187">
    <property type="entry name" value="Lipid_Phosphate_FormReg"/>
</dbReference>
<keyword evidence="4" id="KW-0808">Transferase</keyword>
<dbReference type="PANTHER" id="PTHR12358:SF106">
    <property type="entry name" value="LIPID KINASE YEGS"/>
    <property type="match status" value="1"/>
</dbReference>
<dbReference type="Gene3D" id="3.40.50.10330">
    <property type="entry name" value="Probable inorganic polyphosphate/atp-NAD kinase, domain 1"/>
    <property type="match status" value="1"/>
</dbReference>
<dbReference type="Proteomes" id="UP000265614">
    <property type="component" value="Unassembled WGS sequence"/>
</dbReference>
<dbReference type="Gene3D" id="2.60.200.40">
    <property type="match status" value="1"/>
</dbReference>
<evidence type="ECO:0000256" key="1">
    <source>
        <dbReference type="ARBA" id="ARBA00001946"/>
    </source>
</evidence>
<dbReference type="PANTHER" id="PTHR12358">
    <property type="entry name" value="SPHINGOSINE KINASE"/>
    <property type="match status" value="1"/>
</dbReference>
<comment type="cofactor">
    <cofactor evidence="1">
        <name>Mg(2+)</name>
        <dbReference type="ChEBI" id="CHEBI:18420"/>
    </cofactor>
</comment>
<dbReference type="SMART" id="SM00046">
    <property type="entry name" value="DAGKc"/>
    <property type="match status" value="1"/>
</dbReference>
<evidence type="ECO:0000313" key="4">
    <source>
        <dbReference type="EMBL" id="RJK95432.1"/>
    </source>
</evidence>
<keyword evidence="4" id="KW-0418">Kinase</keyword>
<dbReference type="InterPro" id="IPR016064">
    <property type="entry name" value="NAD/diacylglycerol_kinase_sf"/>
</dbReference>
<dbReference type="RefSeq" id="WP_119950785.1">
    <property type="nucleotide sequence ID" value="NZ_QZEZ01000005.1"/>
</dbReference>
<reference evidence="4 5" key="1">
    <citation type="submission" date="2018-09" db="EMBL/GenBank/DDBJ databases">
        <title>YIM 75000 draft genome.</title>
        <authorList>
            <person name="Tang S."/>
            <person name="Feng Y."/>
        </authorList>
    </citation>
    <scope>NUCLEOTIDE SEQUENCE [LARGE SCALE GENOMIC DNA]</scope>
    <source>
        <strain evidence="4 5">YIM 75000</strain>
    </source>
</reference>
<keyword evidence="5" id="KW-1185">Reference proteome</keyword>
<accession>A0A3A3ZIX7</accession>
<dbReference type="PROSITE" id="PS50146">
    <property type="entry name" value="DAGK"/>
    <property type="match status" value="1"/>
</dbReference>
<dbReference type="InterPro" id="IPR001206">
    <property type="entry name" value="Diacylglycerol_kinase_cat_dom"/>
</dbReference>
<proteinExistence type="inferred from homology"/>
<dbReference type="InterPro" id="IPR017438">
    <property type="entry name" value="ATP-NAD_kinase_N"/>
</dbReference>
<feature type="domain" description="DAGKc" evidence="3">
    <location>
        <begin position="1"/>
        <end position="132"/>
    </location>
</feature>